<sequence>MIRRGSIPLIDAAAAFLIFSALQLAIMNLSSPDPYQRIESLIEEESLRSDAYRIIFSRPFDQIFPPDGDSVCIEGIRISVDLPSCGPYIPYLLSFDGGAKIYYITRAG</sequence>
<dbReference type="EMBL" id="DSTX01000002">
    <property type="protein sequence ID" value="HFK20061.1"/>
    <property type="molecule type" value="Genomic_DNA"/>
</dbReference>
<accession>A0A7C3FC09</accession>
<name>A0A7C3FC09_9CREN</name>
<proteinExistence type="predicted"/>
<organism evidence="1">
    <name type="scientific">Candidatus Methanomethylicus mesodigestus</name>
    <dbReference type="NCBI Taxonomy" id="1867258"/>
    <lineage>
        <taxon>Archaea</taxon>
        <taxon>Thermoproteota</taxon>
        <taxon>Methanosuratincolia</taxon>
        <taxon>Candidatus Methanomethylicales</taxon>
        <taxon>Candidatus Methanomethylicaceae</taxon>
        <taxon>Candidatus Methanomethylicus</taxon>
    </lineage>
</organism>
<evidence type="ECO:0000313" key="1">
    <source>
        <dbReference type="EMBL" id="HFK20061.1"/>
    </source>
</evidence>
<dbReference type="AlphaFoldDB" id="A0A7C3FC09"/>
<reference evidence="1" key="1">
    <citation type="journal article" date="2020" name="mSystems">
        <title>Genome- and Community-Level Interaction Insights into Carbon Utilization and Element Cycling Functions of Hydrothermarchaeota in Hydrothermal Sediment.</title>
        <authorList>
            <person name="Zhou Z."/>
            <person name="Liu Y."/>
            <person name="Xu W."/>
            <person name="Pan J."/>
            <person name="Luo Z.H."/>
            <person name="Li M."/>
        </authorList>
    </citation>
    <scope>NUCLEOTIDE SEQUENCE [LARGE SCALE GENOMIC DNA]</scope>
    <source>
        <strain evidence="1">SpSt-468</strain>
    </source>
</reference>
<protein>
    <submittedName>
        <fullName evidence="1">Uncharacterized protein</fullName>
    </submittedName>
</protein>
<comment type="caution">
    <text evidence="1">The sequence shown here is derived from an EMBL/GenBank/DDBJ whole genome shotgun (WGS) entry which is preliminary data.</text>
</comment>
<gene>
    <name evidence="1" type="ORF">ENS19_02150</name>
</gene>